<dbReference type="GO" id="GO:0005737">
    <property type="term" value="C:cytoplasm"/>
    <property type="evidence" value="ECO:0007669"/>
    <property type="project" value="UniProtKB-SubCell"/>
</dbReference>
<keyword evidence="5" id="KW-0963">Cytoplasm</keyword>
<dbReference type="SUPFAM" id="SSF47266">
    <property type="entry name" value="4-helical cytokines"/>
    <property type="match status" value="1"/>
</dbReference>
<dbReference type="PANTHER" id="PTHR15196">
    <property type="entry name" value="CILIARY NEUROTROPHIC FACTOR"/>
    <property type="match status" value="1"/>
</dbReference>
<dbReference type="CTD" id="555717"/>
<evidence type="ECO:0000256" key="3">
    <source>
        <dbReference type="ARBA" id="ARBA00015150"/>
    </source>
</evidence>
<comment type="subcellular location">
    <subcellularLocation>
        <location evidence="1">Cytoplasm</location>
    </subcellularLocation>
</comment>
<dbReference type="GO" id="GO:0030154">
    <property type="term" value="P:cell differentiation"/>
    <property type="evidence" value="ECO:0007669"/>
    <property type="project" value="UniProtKB-KW"/>
</dbReference>
<evidence type="ECO:0000256" key="8">
    <source>
        <dbReference type="ARBA" id="ARBA00023030"/>
    </source>
</evidence>
<dbReference type="GO" id="GO:0070120">
    <property type="term" value="P:ciliary neurotrophic factor-mediated signaling pathway"/>
    <property type="evidence" value="ECO:0007669"/>
    <property type="project" value="InterPro"/>
</dbReference>
<keyword evidence="6" id="KW-0221">Differentiation</keyword>
<dbReference type="GO" id="GO:0043524">
    <property type="term" value="P:negative regulation of neuron apoptotic process"/>
    <property type="evidence" value="ECO:0007669"/>
    <property type="project" value="InterPro"/>
</dbReference>
<keyword evidence="7" id="KW-0524">Neurogenesis</keyword>
<accession>A0A3B4DKK7</accession>
<dbReference type="RefSeq" id="XP_017576645.1">
    <property type="nucleotide sequence ID" value="XM_017721156.2"/>
</dbReference>
<proteinExistence type="inferred from homology"/>
<dbReference type="STRING" id="42514.ENSPNAP00000023656"/>
<dbReference type="Gene3D" id="1.20.1250.10">
    <property type="match status" value="1"/>
</dbReference>
<dbReference type="GO" id="GO:0008083">
    <property type="term" value="F:growth factor activity"/>
    <property type="evidence" value="ECO:0007669"/>
    <property type="project" value="UniProtKB-KW"/>
</dbReference>
<evidence type="ECO:0000256" key="1">
    <source>
        <dbReference type="ARBA" id="ARBA00004496"/>
    </source>
</evidence>
<dbReference type="GeneID" id="108441566"/>
<keyword evidence="10" id="KW-0732">Signal</keyword>
<dbReference type="InterPro" id="IPR009079">
    <property type="entry name" value="4_helix_cytokine-like_core"/>
</dbReference>
<reference evidence="11" key="3">
    <citation type="submission" date="2025-09" db="UniProtKB">
        <authorList>
            <consortium name="Ensembl"/>
        </authorList>
    </citation>
    <scope>IDENTIFICATION</scope>
</reference>
<dbReference type="InterPro" id="IPR000151">
    <property type="entry name" value="Ciliary_neurotrophic_fac_CNTF"/>
</dbReference>
<feature type="chain" id="PRO_5017191690" description="Ciliary neurotrophic factor" evidence="10">
    <location>
        <begin position="36"/>
        <end position="226"/>
    </location>
</feature>
<dbReference type="AlphaFoldDB" id="A0A3B4DKK7"/>
<comment type="similarity">
    <text evidence="2">Belongs to the CNTF family.</text>
</comment>
<sequence length="226" mass="25517">MNGHDRNMQAHRSHSTSMVFLLGVVLLTIIHLVNTTVPCTENNSKILQKGVKLARLMNRTTADITKTYQAYQGDFVEQFCKMSMDNVPASTLSGRTSSERVLSIYTHLKEFLPHVKKVLEQQNDLQPPSSPLLPVLSQLKEQINHLAQRVNCIFQILQPNILVPEPPAWPTRIPPAQNIFQQKVYGCVVLTRLSEFLSATLEELRSLKGSMGKKRTGKELLSNSWN</sequence>
<evidence type="ECO:0000256" key="9">
    <source>
        <dbReference type="ARBA" id="ARBA00025427"/>
    </source>
</evidence>
<evidence type="ECO:0000313" key="12">
    <source>
        <dbReference type="Proteomes" id="UP001501920"/>
    </source>
</evidence>
<reference evidence="11 12" key="1">
    <citation type="submission" date="2020-10" db="EMBL/GenBank/DDBJ databases">
        <title>Pygocentrus nattereri (red-bellied piranha) genome, fPygNat1, primary haplotype.</title>
        <authorList>
            <person name="Myers G."/>
            <person name="Meyer A."/>
            <person name="Karagic N."/>
            <person name="Pippel M."/>
            <person name="Winkler S."/>
            <person name="Tracey A."/>
            <person name="Wood J."/>
            <person name="Formenti G."/>
            <person name="Howe K."/>
            <person name="Fedrigo O."/>
            <person name="Jarvis E.D."/>
        </authorList>
    </citation>
    <scope>NUCLEOTIDE SEQUENCE [LARGE SCALE GENOMIC DNA]</scope>
</reference>
<evidence type="ECO:0000256" key="7">
    <source>
        <dbReference type="ARBA" id="ARBA00022902"/>
    </source>
</evidence>
<keyword evidence="12" id="KW-1185">Reference proteome</keyword>
<reference evidence="11" key="2">
    <citation type="submission" date="2025-08" db="UniProtKB">
        <authorList>
            <consortium name="Ensembl"/>
        </authorList>
    </citation>
    <scope>IDENTIFICATION</scope>
</reference>
<keyword evidence="8" id="KW-0339">Growth factor</keyword>
<evidence type="ECO:0000256" key="2">
    <source>
        <dbReference type="ARBA" id="ARBA00007988"/>
    </source>
</evidence>
<dbReference type="Proteomes" id="UP001501920">
    <property type="component" value="Chromosome 23"/>
</dbReference>
<dbReference type="PANTHER" id="PTHR15196:SF0">
    <property type="entry name" value="CILIARY NEUROTROPHIC FACTOR"/>
    <property type="match status" value="1"/>
</dbReference>
<dbReference type="OMA" id="RNQQCGN"/>
<evidence type="ECO:0000256" key="6">
    <source>
        <dbReference type="ARBA" id="ARBA00022782"/>
    </source>
</evidence>
<evidence type="ECO:0000313" key="11">
    <source>
        <dbReference type="Ensembl" id="ENSPNAP00000023656.1"/>
    </source>
</evidence>
<dbReference type="GO" id="GO:0007399">
    <property type="term" value="P:nervous system development"/>
    <property type="evidence" value="ECO:0007669"/>
    <property type="project" value="UniProtKB-KW"/>
</dbReference>
<evidence type="ECO:0000256" key="5">
    <source>
        <dbReference type="ARBA" id="ARBA00022490"/>
    </source>
</evidence>
<dbReference type="OrthoDB" id="9943465at2759"/>
<organism evidence="11 12">
    <name type="scientific">Pygocentrus nattereri</name>
    <name type="common">Red-bellied piranha</name>
    <dbReference type="NCBI Taxonomy" id="42514"/>
    <lineage>
        <taxon>Eukaryota</taxon>
        <taxon>Metazoa</taxon>
        <taxon>Chordata</taxon>
        <taxon>Craniata</taxon>
        <taxon>Vertebrata</taxon>
        <taxon>Euteleostomi</taxon>
        <taxon>Actinopterygii</taxon>
        <taxon>Neopterygii</taxon>
        <taxon>Teleostei</taxon>
        <taxon>Ostariophysi</taxon>
        <taxon>Characiformes</taxon>
        <taxon>Characoidei</taxon>
        <taxon>Pygocentrus</taxon>
    </lineage>
</organism>
<dbReference type="GeneTree" id="ENSGT00420000029890"/>
<keyword evidence="4" id="KW-0217">Developmental protein</keyword>
<name>A0A3B4DKK7_PYGNA</name>
<evidence type="ECO:0000256" key="10">
    <source>
        <dbReference type="SAM" id="SignalP"/>
    </source>
</evidence>
<dbReference type="Ensembl" id="ENSPNAT00000012082.2">
    <property type="protein sequence ID" value="ENSPNAP00000023656.1"/>
    <property type="gene ID" value="ENSPNAG00000008188.2"/>
</dbReference>
<dbReference type="GO" id="GO:0005127">
    <property type="term" value="F:ciliary neurotrophic factor receptor binding"/>
    <property type="evidence" value="ECO:0007669"/>
    <property type="project" value="InterPro"/>
</dbReference>
<evidence type="ECO:0000256" key="4">
    <source>
        <dbReference type="ARBA" id="ARBA00022473"/>
    </source>
</evidence>
<dbReference type="Pfam" id="PF01110">
    <property type="entry name" value="CNTF"/>
    <property type="match status" value="1"/>
</dbReference>
<feature type="signal peptide" evidence="10">
    <location>
        <begin position="1"/>
        <end position="35"/>
    </location>
</feature>
<comment type="function">
    <text evidence="9">CNTF is a survival factor for various neuronal cell types. Seems to prevent the degeneration of motor axons after axotomy.</text>
</comment>
<protein>
    <recommendedName>
        <fullName evidence="3">Ciliary neurotrophic factor</fullName>
    </recommendedName>
</protein>